<dbReference type="PANTHER" id="PTHR43617">
    <property type="entry name" value="L-AMINO ACID N-ACETYLTRANSFERASE"/>
    <property type="match status" value="1"/>
</dbReference>
<proteinExistence type="predicted"/>
<comment type="caution">
    <text evidence="2">The sequence shown here is derived from an EMBL/GenBank/DDBJ whole genome shotgun (WGS) entry which is preliminary data.</text>
</comment>
<name>A0A917EG04_9STRE</name>
<dbReference type="InterPro" id="IPR016181">
    <property type="entry name" value="Acyl_CoA_acyltransferase"/>
</dbReference>
<dbReference type="InterPro" id="IPR050276">
    <property type="entry name" value="MshD_Acetyltransferase"/>
</dbReference>
<dbReference type="RefSeq" id="WP_068990954.1">
    <property type="nucleotide sequence ID" value="NZ_BMJN01000014.1"/>
</dbReference>
<accession>A0A917EG04</accession>
<evidence type="ECO:0000313" key="2">
    <source>
        <dbReference type="EMBL" id="GGE30814.1"/>
    </source>
</evidence>
<dbReference type="EMBL" id="BMJN01000014">
    <property type="protein sequence ID" value="GGE30814.1"/>
    <property type="molecule type" value="Genomic_DNA"/>
</dbReference>
<organism evidence="2 3">
    <name type="scientific">Streptococcus himalayensis</name>
    <dbReference type="NCBI Taxonomy" id="1888195"/>
    <lineage>
        <taxon>Bacteria</taxon>
        <taxon>Bacillati</taxon>
        <taxon>Bacillota</taxon>
        <taxon>Bacilli</taxon>
        <taxon>Lactobacillales</taxon>
        <taxon>Streptococcaceae</taxon>
        <taxon>Streptococcus</taxon>
    </lineage>
</organism>
<dbReference type="AlphaFoldDB" id="A0A917EG04"/>
<reference evidence="2" key="2">
    <citation type="submission" date="2020-09" db="EMBL/GenBank/DDBJ databases">
        <authorList>
            <person name="Sun Q."/>
            <person name="Zhou Y."/>
        </authorList>
    </citation>
    <scope>NUCLEOTIDE SEQUENCE</scope>
    <source>
        <strain evidence="2">CGMCC 1.15533</strain>
    </source>
</reference>
<keyword evidence="3" id="KW-1185">Reference proteome</keyword>
<dbReference type="GO" id="GO:0016747">
    <property type="term" value="F:acyltransferase activity, transferring groups other than amino-acyl groups"/>
    <property type="evidence" value="ECO:0007669"/>
    <property type="project" value="InterPro"/>
</dbReference>
<feature type="domain" description="N-acetyltransferase" evidence="1">
    <location>
        <begin position="6"/>
        <end position="173"/>
    </location>
</feature>
<dbReference type="PANTHER" id="PTHR43617:SF34">
    <property type="entry name" value="PUTATIVE-RELATED"/>
    <property type="match status" value="1"/>
</dbReference>
<dbReference type="CDD" id="cd04301">
    <property type="entry name" value="NAT_SF"/>
    <property type="match status" value="1"/>
</dbReference>
<reference evidence="2" key="1">
    <citation type="journal article" date="2014" name="Int. J. Syst. Evol. Microbiol.">
        <title>Complete genome sequence of Corynebacterium casei LMG S-19264T (=DSM 44701T), isolated from a smear-ripened cheese.</title>
        <authorList>
            <consortium name="US DOE Joint Genome Institute (JGI-PGF)"/>
            <person name="Walter F."/>
            <person name="Albersmeier A."/>
            <person name="Kalinowski J."/>
            <person name="Ruckert C."/>
        </authorList>
    </citation>
    <scope>NUCLEOTIDE SEQUENCE</scope>
    <source>
        <strain evidence="2">CGMCC 1.15533</strain>
    </source>
</reference>
<dbReference type="OrthoDB" id="948250at2"/>
<evidence type="ECO:0000259" key="1">
    <source>
        <dbReference type="PROSITE" id="PS51186"/>
    </source>
</evidence>
<dbReference type="PROSITE" id="PS51186">
    <property type="entry name" value="GNAT"/>
    <property type="match status" value="1"/>
</dbReference>
<sequence length="173" mass="19177">MATVDLLIREAEALDAALLVDFLNQVGMESDFMTLDATGILMTPEQMEEFILHKSSSDNQLYLLAFVDEQLAGVLSITADFHDRIRHIGQIFIVVRKSYWGQGLGRILLEEGIAWAEASGVIRRLELTVQARNHGAVHLYKSVGFEIEGTQARGACSSEGEFLDVHVMGKLID</sequence>
<dbReference type="InterPro" id="IPR000182">
    <property type="entry name" value="GNAT_dom"/>
</dbReference>
<dbReference type="Gene3D" id="3.40.630.30">
    <property type="match status" value="1"/>
</dbReference>
<gene>
    <name evidence="2" type="ORF">GCM10011510_10100</name>
</gene>
<dbReference type="Pfam" id="PF00583">
    <property type="entry name" value="Acetyltransf_1"/>
    <property type="match status" value="1"/>
</dbReference>
<dbReference type="SUPFAM" id="SSF55729">
    <property type="entry name" value="Acyl-CoA N-acyltransferases (Nat)"/>
    <property type="match status" value="1"/>
</dbReference>
<evidence type="ECO:0000313" key="3">
    <source>
        <dbReference type="Proteomes" id="UP000660801"/>
    </source>
</evidence>
<dbReference type="Proteomes" id="UP000660801">
    <property type="component" value="Unassembled WGS sequence"/>
</dbReference>
<protein>
    <submittedName>
        <fullName evidence="2">N-acetyltransferase</fullName>
    </submittedName>
</protein>